<dbReference type="GO" id="GO:0016705">
    <property type="term" value="F:oxidoreductase activity, acting on paired donors, with incorporation or reduction of molecular oxygen"/>
    <property type="evidence" value="ECO:0007669"/>
    <property type="project" value="InterPro"/>
</dbReference>
<evidence type="ECO:0000256" key="13">
    <source>
        <dbReference type="RuleBase" id="RU000461"/>
    </source>
</evidence>
<organism evidence="14 15">
    <name type="scientific">Carnegiea gigantea</name>
    <dbReference type="NCBI Taxonomy" id="171969"/>
    <lineage>
        <taxon>Eukaryota</taxon>
        <taxon>Viridiplantae</taxon>
        <taxon>Streptophyta</taxon>
        <taxon>Embryophyta</taxon>
        <taxon>Tracheophyta</taxon>
        <taxon>Spermatophyta</taxon>
        <taxon>Magnoliopsida</taxon>
        <taxon>eudicotyledons</taxon>
        <taxon>Gunneridae</taxon>
        <taxon>Pentapetalae</taxon>
        <taxon>Caryophyllales</taxon>
        <taxon>Cactineae</taxon>
        <taxon>Cactaceae</taxon>
        <taxon>Cactoideae</taxon>
        <taxon>Echinocereeae</taxon>
        <taxon>Carnegiea</taxon>
    </lineage>
</organism>
<evidence type="ECO:0000256" key="6">
    <source>
        <dbReference type="ARBA" id="ARBA00022723"/>
    </source>
</evidence>
<evidence type="ECO:0000313" key="15">
    <source>
        <dbReference type="Proteomes" id="UP001153076"/>
    </source>
</evidence>
<dbReference type="GO" id="GO:0005506">
    <property type="term" value="F:iron ion binding"/>
    <property type="evidence" value="ECO:0007669"/>
    <property type="project" value="InterPro"/>
</dbReference>
<dbReference type="GO" id="GO:0004497">
    <property type="term" value="F:monooxygenase activity"/>
    <property type="evidence" value="ECO:0007669"/>
    <property type="project" value="UniProtKB-KW"/>
</dbReference>
<comment type="subcellular location">
    <subcellularLocation>
        <location evidence="2">Membrane</location>
        <topology evidence="2">Single-pass membrane protein</topology>
    </subcellularLocation>
</comment>
<sequence length="169" mass="19963">MKKAQDEIREVLKLEGKEIVDETNLHDLKYLKQSLGNQWSDVKFRVMKYHLKLEFLSTHGQLEETPKYWTELESFYPERFENSIVDYRGNHFELIPFGAGRRMCPGLGQGLINVELSLATLHYHFDWKLPREVRSKDLNMYESIGTTARRKHDLLMIPSIHPCSPLKRM</sequence>
<evidence type="ECO:0000256" key="4">
    <source>
        <dbReference type="ARBA" id="ARBA00022617"/>
    </source>
</evidence>
<dbReference type="Gene3D" id="1.10.630.10">
    <property type="entry name" value="Cytochrome P450"/>
    <property type="match status" value="1"/>
</dbReference>
<dbReference type="PANTHER" id="PTHR47953">
    <property type="entry name" value="OS08G0105600 PROTEIN"/>
    <property type="match status" value="1"/>
</dbReference>
<keyword evidence="7" id="KW-1133">Transmembrane helix</keyword>
<keyword evidence="9 12" id="KW-0408">Iron</keyword>
<evidence type="ECO:0000313" key="14">
    <source>
        <dbReference type="EMBL" id="KAJ8441001.1"/>
    </source>
</evidence>
<keyword evidence="15" id="KW-1185">Reference proteome</keyword>
<keyword evidence="11" id="KW-0472">Membrane</keyword>
<evidence type="ECO:0000256" key="1">
    <source>
        <dbReference type="ARBA" id="ARBA00001971"/>
    </source>
</evidence>
<dbReference type="InterPro" id="IPR017972">
    <property type="entry name" value="Cyt_P450_CS"/>
</dbReference>
<dbReference type="EMBL" id="JAKOGI010000179">
    <property type="protein sequence ID" value="KAJ8441001.1"/>
    <property type="molecule type" value="Genomic_DNA"/>
</dbReference>
<name>A0A9Q1QGT8_9CARY</name>
<accession>A0A9Q1QGT8</accession>
<dbReference type="InterPro" id="IPR002401">
    <property type="entry name" value="Cyt_P450_E_grp-I"/>
</dbReference>
<keyword evidence="8 13" id="KW-0560">Oxidoreductase</keyword>
<evidence type="ECO:0000256" key="9">
    <source>
        <dbReference type="ARBA" id="ARBA00023004"/>
    </source>
</evidence>
<keyword evidence="6 12" id="KW-0479">Metal-binding</keyword>
<dbReference type="InterPro" id="IPR052306">
    <property type="entry name" value="CYP450_71D"/>
</dbReference>
<proteinExistence type="inferred from homology"/>
<keyword evidence="5" id="KW-0812">Transmembrane</keyword>
<evidence type="ECO:0000256" key="5">
    <source>
        <dbReference type="ARBA" id="ARBA00022692"/>
    </source>
</evidence>
<dbReference type="InterPro" id="IPR001128">
    <property type="entry name" value="Cyt_P450"/>
</dbReference>
<dbReference type="GO" id="GO:0020037">
    <property type="term" value="F:heme binding"/>
    <property type="evidence" value="ECO:0007669"/>
    <property type="project" value="InterPro"/>
</dbReference>
<comment type="cofactor">
    <cofactor evidence="1 12">
        <name>heme</name>
        <dbReference type="ChEBI" id="CHEBI:30413"/>
    </cofactor>
</comment>
<feature type="binding site" description="axial binding residue" evidence="12">
    <location>
        <position position="104"/>
    </location>
    <ligand>
        <name>heme</name>
        <dbReference type="ChEBI" id="CHEBI:30413"/>
    </ligand>
    <ligandPart>
        <name>Fe</name>
        <dbReference type="ChEBI" id="CHEBI:18248"/>
    </ligandPart>
</feature>
<evidence type="ECO:0000256" key="12">
    <source>
        <dbReference type="PIRSR" id="PIRSR602401-1"/>
    </source>
</evidence>
<evidence type="ECO:0000256" key="10">
    <source>
        <dbReference type="ARBA" id="ARBA00023033"/>
    </source>
</evidence>
<keyword evidence="10 13" id="KW-0503">Monooxygenase</keyword>
<evidence type="ECO:0000256" key="3">
    <source>
        <dbReference type="ARBA" id="ARBA00010617"/>
    </source>
</evidence>
<dbReference type="PROSITE" id="PS00086">
    <property type="entry name" value="CYTOCHROME_P450"/>
    <property type="match status" value="1"/>
</dbReference>
<comment type="caution">
    <text evidence="14">The sequence shown here is derived from an EMBL/GenBank/DDBJ whole genome shotgun (WGS) entry which is preliminary data.</text>
</comment>
<dbReference type="InterPro" id="IPR036396">
    <property type="entry name" value="Cyt_P450_sf"/>
</dbReference>
<gene>
    <name evidence="14" type="ORF">Cgig2_021365</name>
</gene>
<protein>
    <recommendedName>
        <fullName evidence="16">Cytochrome P450</fullName>
    </recommendedName>
</protein>
<dbReference type="Proteomes" id="UP001153076">
    <property type="component" value="Unassembled WGS sequence"/>
</dbReference>
<dbReference type="AlphaFoldDB" id="A0A9Q1QGT8"/>
<dbReference type="Pfam" id="PF00067">
    <property type="entry name" value="p450"/>
    <property type="match status" value="1"/>
</dbReference>
<evidence type="ECO:0008006" key="16">
    <source>
        <dbReference type="Google" id="ProtNLM"/>
    </source>
</evidence>
<comment type="similarity">
    <text evidence="3 13">Belongs to the cytochrome P450 family.</text>
</comment>
<dbReference type="SUPFAM" id="SSF48264">
    <property type="entry name" value="Cytochrome P450"/>
    <property type="match status" value="1"/>
</dbReference>
<evidence type="ECO:0000256" key="2">
    <source>
        <dbReference type="ARBA" id="ARBA00004167"/>
    </source>
</evidence>
<evidence type="ECO:0000256" key="7">
    <source>
        <dbReference type="ARBA" id="ARBA00022989"/>
    </source>
</evidence>
<dbReference type="PANTHER" id="PTHR47953:SF19">
    <property type="entry name" value="OS06G0641600 PROTEIN"/>
    <property type="match status" value="1"/>
</dbReference>
<evidence type="ECO:0000256" key="11">
    <source>
        <dbReference type="ARBA" id="ARBA00023136"/>
    </source>
</evidence>
<evidence type="ECO:0000256" key="8">
    <source>
        <dbReference type="ARBA" id="ARBA00023002"/>
    </source>
</evidence>
<reference evidence="14" key="1">
    <citation type="submission" date="2022-04" db="EMBL/GenBank/DDBJ databases">
        <title>Carnegiea gigantea Genome sequencing and assembly v2.</title>
        <authorList>
            <person name="Copetti D."/>
            <person name="Sanderson M.J."/>
            <person name="Burquez A."/>
            <person name="Wojciechowski M.F."/>
        </authorList>
    </citation>
    <scope>NUCLEOTIDE SEQUENCE</scope>
    <source>
        <strain evidence="14">SGP5-SGP5p</strain>
        <tissue evidence="14">Aerial part</tissue>
    </source>
</reference>
<keyword evidence="4 12" id="KW-0349">Heme</keyword>
<dbReference type="OrthoDB" id="1055148at2759"/>
<dbReference type="GO" id="GO:0016020">
    <property type="term" value="C:membrane"/>
    <property type="evidence" value="ECO:0007669"/>
    <property type="project" value="UniProtKB-SubCell"/>
</dbReference>
<dbReference type="PRINTS" id="PR00463">
    <property type="entry name" value="EP450I"/>
</dbReference>